<dbReference type="Gene3D" id="2.130.10.10">
    <property type="entry name" value="YVTN repeat-like/Quinoprotein amine dehydrogenase"/>
    <property type="match status" value="1"/>
</dbReference>
<evidence type="ECO:0000256" key="2">
    <source>
        <dbReference type="ARBA" id="ARBA00007070"/>
    </source>
</evidence>
<evidence type="ECO:0000256" key="11">
    <source>
        <dbReference type="PROSITE-ProRule" id="PRU01006"/>
    </source>
</evidence>
<evidence type="ECO:0000259" key="13">
    <source>
        <dbReference type="PROSITE" id="PS50089"/>
    </source>
</evidence>
<evidence type="ECO:0000256" key="9">
    <source>
        <dbReference type="PIRNR" id="PIRNR007860"/>
    </source>
</evidence>
<feature type="region of interest" description="Disordered" evidence="12">
    <location>
        <begin position="300"/>
        <end position="328"/>
    </location>
</feature>
<dbReference type="Pfam" id="PF12451">
    <property type="entry name" value="VPS11_C"/>
    <property type="match status" value="1"/>
</dbReference>
<keyword evidence="5 10" id="KW-0863">Zinc-finger</keyword>
<keyword evidence="3" id="KW-0813">Transport</keyword>
<dbReference type="SUPFAM" id="SSF50978">
    <property type="entry name" value="WD40 repeat-like"/>
    <property type="match status" value="1"/>
</dbReference>
<dbReference type="InterPro" id="IPR001841">
    <property type="entry name" value="Znf_RING"/>
</dbReference>
<gene>
    <name evidence="15" type="primary">20194585</name>
    <name evidence="14" type="ORF">HELRODRAFT_102934</name>
</gene>
<evidence type="ECO:0000313" key="14">
    <source>
        <dbReference type="EMBL" id="ESN94748.1"/>
    </source>
</evidence>
<dbReference type="EnsemblMetazoa" id="HelroT102934">
    <property type="protein sequence ID" value="HelroP102934"/>
    <property type="gene ID" value="HelroG102934"/>
</dbReference>
<dbReference type="GeneID" id="20194585"/>
<dbReference type="Gene3D" id="3.30.40.10">
    <property type="entry name" value="Zinc/RING finger domain, C3HC4 (zinc finger)"/>
    <property type="match status" value="1"/>
</dbReference>
<dbReference type="FunCoup" id="T1EDD3">
    <property type="interactions" value="945"/>
</dbReference>
<sequence>MSFLQWRRFTFFEKEQVRGLSSASDGGGPGDLFSGQQDPFENFKDVSWTCSTCGKGLIVLGDEEGFIYTFDHQFNVNSFRAYTSVVHLVHQLKQYNILVTVGEDEEKNAYFLKVWNLDKVDRAGTPACPRVVRVTSSVDKNAKPTSLAVHENMNHMAVGFSNACVMLFTGDIMKDKHSKSRYLFEGQGHQENKVTALVFKTTNQQVSLFVATETEVVRVHLLPRDRDQKLSLDSKGCNGRCCLLLTDKKQLQQFIVARQDAVYFYEIDGRGPCLAFEGEKLQVHSYKGYLIIVTRESQQPINRAEQSDDNDSSSEQQQPQQQHQQQPQQQQHEINVLTIYDLQNKFIAYSAPFNKIFNVFVEWGSLFVLCSDFKLYNLQERDTQYKLDLLFKKNLYDLAVSLAQQHDQSGLADIYKQYGDHLYNKGDHDGAMLQYIKTIGQLEASYVIRKFIDASRIHNLTYYLQELHEKGLTNDDHITLLLNCYTKLKDVEKLDQFIMTHNLNYDAETTIRVCRSAGYHKQALHVAEKYNKTDWLLKIQLEQIKDYKKALDCISKLDREEAELYMKKYGKELLEAEPDLTTKFIIKLCTDDDGGSSSPKRKLTKADDFMHIFVNKRAQLTTFLECLTDAESDSTPNITNTLLEMYLYEYAKESDAQAKKNIGEKILMMLKDKKMKYDTSHALVLCQLHDFSDGMICLYEQNKRFMELLLHLTSNDEHDKIIDTCLRYGSMERDLWIHSLIYFAKRNDPGHNHYIKIILDNIEKCNIMPMLKALRILSEASNLDLSIVEDYIKRAVKRDNETKSDNEKVIEKYVSDTKMMRNQIQISKTQAKVMQNQRCSICMHSLDLPSLHFFCDHSCHLHCFESYSENTNECPLCYPTNKKLMENLYSQRHDVGLHETLQRRLNSPTTTDRFAVVAEYFSMGLFEDKDKMEKPEEASRK</sequence>
<dbReference type="AlphaFoldDB" id="T1EDD3"/>
<dbReference type="SUPFAM" id="SSF48371">
    <property type="entry name" value="ARM repeat"/>
    <property type="match status" value="1"/>
</dbReference>
<evidence type="ECO:0000256" key="6">
    <source>
        <dbReference type="ARBA" id="ARBA00022833"/>
    </source>
</evidence>
<evidence type="ECO:0000256" key="1">
    <source>
        <dbReference type="ARBA" id="ARBA00004492"/>
    </source>
</evidence>
<dbReference type="STRING" id="6412.T1EDD3"/>
<dbReference type="InterPro" id="IPR036322">
    <property type="entry name" value="WD40_repeat_dom_sf"/>
</dbReference>
<dbReference type="GO" id="GO:0005768">
    <property type="term" value="C:endosome"/>
    <property type="evidence" value="ECO:0000318"/>
    <property type="project" value="GO_Central"/>
</dbReference>
<dbReference type="KEGG" id="hro:HELRODRAFT_102934"/>
<evidence type="ECO:0000256" key="8">
    <source>
        <dbReference type="ARBA" id="ARBA00023136"/>
    </source>
</evidence>
<dbReference type="OMA" id="ENENECP"/>
<dbReference type="EMBL" id="AMQM01007088">
    <property type="status" value="NOT_ANNOTATED_CDS"/>
    <property type="molecule type" value="Genomic_DNA"/>
</dbReference>
<keyword evidence="16" id="KW-1185">Reference proteome</keyword>
<dbReference type="GO" id="GO:0030897">
    <property type="term" value="C:HOPS complex"/>
    <property type="evidence" value="ECO:0000318"/>
    <property type="project" value="GO_Central"/>
</dbReference>
<dbReference type="InterPro" id="IPR000547">
    <property type="entry name" value="Clathrin_H-chain/VPS_repeat"/>
</dbReference>
<dbReference type="GO" id="GO:0007032">
    <property type="term" value="P:endosome organization"/>
    <property type="evidence" value="ECO:0000318"/>
    <property type="project" value="GO_Central"/>
</dbReference>
<accession>T1EDD3</accession>
<evidence type="ECO:0000313" key="16">
    <source>
        <dbReference type="Proteomes" id="UP000015101"/>
    </source>
</evidence>
<dbReference type="GO" id="GO:0048284">
    <property type="term" value="P:organelle fusion"/>
    <property type="evidence" value="ECO:0000318"/>
    <property type="project" value="GO_Central"/>
</dbReference>
<dbReference type="FunFam" id="2.130.10.10:FF:000315">
    <property type="entry name" value="Vacuolar protein sorting-associated protein 11 homolog"/>
    <property type="match status" value="1"/>
</dbReference>
<evidence type="ECO:0000313" key="15">
    <source>
        <dbReference type="EnsemblMetazoa" id="HelroP102934"/>
    </source>
</evidence>
<dbReference type="GO" id="GO:0030674">
    <property type="term" value="F:protein-macromolecule adaptor activity"/>
    <property type="evidence" value="ECO:0000318"/>
    <property type="project" value="GO_Central"/>
</dbReference>
<proteinExistence type="inferred from homology"/>
<evidence type="ECO:0000256" key="3">
    <source>
        <dbReference type="ARBA" id="ARBA00022448"/>
    </source>
</evidence>
<dbReference type="PROSITE" id="PS50089">
    <property type="entry name" value="ZF_RING_2"/>
    <property type="match status" value="1"/>
</dbReference>
<dbReference type="CTD" id="20194585"/>
<dbReference type="PIRSF" id="PIRSF007860">
    <property type="entry name" value="VPS11"/>
    <property type="match status" value="1"/>
</dbReference>
<dbReference type="GO" id="GO:0007033">
    <property type="term" value="P:vacuole organization"/>
    <property type="evidence" value="ECO:0000318"/>
    <property type="project" value="GO_Central"/>
</dbReference>
<feature type="domain" description="RING-type" evidence="13">
    <location>
        <begin position="839"/>
        <end position="877"/>
    </location>
</feature>
<reference evidence="14 16" key="2">
    <citation type="journal article" date="2013" name="Nature">
        <title>Insights into bilaterian evolution from three spiralian genomes.</title>
        <authorList>
            <person name="Simakov O."/>
            <person name="Marletaz F."/>
            <person name="Cho S.J."/>
            <person name="Edsinger-Gonzales E."/>
            <person name="Havlak P."/>
            <person name="Hellsten U."/>
            <person name="Kuo D.H."/>
            <person name="Larsson T."/>
            <person name="Lv J."/>
            <person name="Arendt D."/>
            <person name="Savage R."/>
            <person name="Osoegawa K."/>
            <person name="de Jong P."/>
            <person name="Grimwood J."/>
            <person name="Chapman J.A."/>
            <person name="Shapiro H."/>
            <person name="Aerts A."/>
            <person name="Otillar R.P."/>
            <person name="Terry A.Y."/>
            <person name="Boore J.L."/>
            <person name="Grigoriev I.V."/>
            <person name="Lindberg D.R."/>
            <person name="Seaver E.C."/>
            <person name="Weisblat D.A."/>
            <person name="Putnam N.H."/>
            <person name="Rokhsar D.S."/>
        </authorList>
    </citation>
    <scope>NUCLEOTIDE SEQUENCE</scope>
</reference>
<reference evidence="15" key="3">
    <citation type="submission" date="2015-06" db="UniProtKB">
        <authorList>
            <consortium name="EnsemblMetazoa"/>
        </authorList>
    </citation>
    <scope>IDENTIFICATION</scope>
</reference>
<protein>
    <recommendedName>
        <fullName evidence="9">Vacuolar protein sorting-associated protein 11 homolog</fullName>
    </recommendedName>
</protein>
<dbReference type="GO" id="GO:0031902">
    <property type="term" value="C:late endosome membrane"/>
    <property type="evidence" value="ECO:0007669"/>
    <property type="project" value="UniProtKB-SubCell"/>
</dbReference>
<name>T1EDD3_HELRO</name>
<evidence type="ECO:0000256" key="7">
    <source>
        <dbReference type="ARBA" id="ARBA00022927"/>
    </source>
</evidence>
<dbReference type="PANTHER" id="PTHR23323">
    <property type="entry name" value="VACUOLAR PROTEIN SORTING-ASSOCIATED PROTEIN"/>
    <property type="match status" value="1"/>
</dbReference>
<dbReference type="InterPro" id="IPR016528">
    <property type="entry name" value="VPS11"/>
</dbReference>
<dbReference type="InterPro" id="IPR057307">
    <property type="entry name" value="PEP5_VPS11_N"/>
</dbReference>
<dbReference type="EMBL" id="KB097563">
    <property type="protein sequence ID" value="ESN94748.1"/>
    <property type="molecule type" value="Genomic_DNA"/>
</dbReference>
<comment type="similarity">
    <text evidence="2 9">Belongs to the VPS11 family.</text>
</comment>
<evidence type="ECO:0000256" key="10">
    <source>
        <dbReference type="PROSITE-ProRule" id="PRU00175"/>
    </source>
</evidence>
<dbReference type="InterPro" id="IPR024763">
    <property type="entry name" value="VPS11_C"/>
</dbReference>
<dbReference type="GO" id="GO:0006904">
    <property type="term" value="P:vesicle docking involved in exocytosis"/>
    <property type="evidence" value="ECO:0000318"/>
    <property type="project" value="GO_Central"/>
</dbReference>
<keyword evidence="8 9" id="KW-0472">Membrane</keyword>
<dbReference type="InterPro" id="IPR015943">
    <property type="entry name" value="WD40/YVTN_repeat-like_dom_sf"/>
</dbReference>
<dbReference type="GO" id="GO:0006886">
    <property type="term" value="P:intracellular protein transport"/>
    <property type="evidence" value="ECO:0007669"/>
    <property type="project" value="UniProtKB-UniRule"/>
</dbReference>
<feature type="compositionally biased region" description="Low complexity" evidence="12">
    <location>
        <begin position="316"/>
        <end position="328"/>
    </location>
</feature>
<dbReference type="Pfam" id="PF23356">
    <property type="entry name" value="TPR_PEP5_VPS11"/>
    <property type="match status" value="1"/>
</dbReference>
<dbReference type="OrthoDB" id="26184at2759"/>
<evidence type="ECO:0000256" key="4">
    <source>
        <dbReference type="ARBA" id="ARBA00022723"/>
    </source>
</evidence>
<feature type="repeat" description="CHCR" evidence="11">
    <location>
        <begin position="435"/>
        <end position="582"/>
    </location>
</feature>
<organism evidence="15 16">
    <name type="scientific">Helobdella robusta</name>
    <name type="common">Californian leech</name>
    <dbReference type="NCBI Taxonomy" id="6412"/>
    <lineage>
        <taxon>Eukaryota</taxon>
        <taxon>Metazoa</taxon>
        <taxon>Spiralia</taxon>
        <taxon>Lophotrochozoa</taxon>
        <taxon>Annelida</taxon>
        <taxon>Clitellata</taxon>
        <taxon>Hirudinea</taxon>
        <taxon>Rhynchobdellida</taxon>
        <taxon>Glossiphoniidae</taxon>
        <taxon>Helobdella</taxon>
    </lineage>
</organism>
<dbReference type="PROSITE" id="PS50236">
    <property type="entry name" value="CHCR"/>
    <property type="match status" value="1"/>
</dbReference>
<keyword evidence="6" id="KW-0862">Zinc</keyword>
<dbReference type="eggNOG" id="KOG2114">
    <property type="taxonomic scope" value="Eukaryota"/>
</dbReference>
<evidence type="ECO:0000256" key="12">
    <source>
        <dbReference type="SAM" id="MobiDB-lite"/>
    </source>
</evidence>
<dbReference type="Proteomes" id="UP000015101">
    <property type="component" value="Unassembled WGS sequence"/>
</dbReference>
<dbReference type="InterPro" id="IPR016024">
    <property type="entry name" value="ARM-type_fold"/>
</dbReference>
<dbReference type="Pfam" id="PF23341">
    <property type="entry name" value="PEP5_VPS11_N"/>
    <property type="match status" value="1"/>
</dbReference>
<dbReference type="HOGENOM" id="CLU_001287_0_1_1"/>
<dbReference type="InterPro" id="IPR013083">
    <property type="entry name" value="Znf_RING/FYVE/PHD"/>
</dbReference>
<dbReference type="RefSeq" id="XP_009027112.1">
    <property type="nucleotide sequence ID" value="XM_009028864.1"/>
</dbReference>
<keyword evidence="4" id="KW-0479">Metal-binding</keyword>
<evidence type="ECO:0000256" key="5">
    <source>
        <dbReference type="ARBA" id="ARBA00022771"/>
    </source>
</evidence>
<dbReference type="SUPFAM" id="SSF57850">
    <property type="entry name" value="RING/U-box"/>
    <property type="match status" value="1"/>
</dbReference>
<dbReference type="GO" id="GO:0008270">
    <property type="term" value="F:zinc ion binding"/>
    <property type="evidence" value="ECO:0007669"/>
    <property type="project" value="UniProtKB-KW"/>
</dbReference>
<dbReference type="PANTHER" id="PTHR23323:SF24">
    <property type="entry name" value="VACUOLAR PROTEIN SORTING-ASSOCIATED PROTEIN 11 HOMOLOG"/>
    <property type="match status" value="1"/>
</dbReference>
<dbReference type="CDD" id="cd16688">
    <property type="entry name" value="RING-H2_Vps11"/>
    <property type="match status" value="1"/>
</dbReference>
<keyword evidence="7" id="KW-0653">Protein transport</keyword>
<reference evidence="16" key="1">
    <citation type="submission" date="2012-12" db="EMBL/GenBank/DDBJ databases">
        <authorList>
            <person name="Hellsten U."/>
            <person name="Grimwood J."/>
            <person name="Chapman J.A."/>
            <person name="Shapiro H."/>
            <person name="Aerts A."/>
            <person name="Otillar R.P."/>
            <person name="Terry A.Y."/>
            <person name="Boore J.L."/>
            <person name="Simakov O."/>
            <person name="Marletaz F."/>
            <person name="Cho S.-J."/>
            <person name="Edsinger-Gonzales E."/>
            <person name="Havlak P."/>
            <person name="Kuo D.-H."/>
            <person name="Larsson T."/>
            <person name="Lv J."/>
            <person name="Arendt D."/>
            <person name="Savage R."/>
            <person name="Osoegawa K."/>
            <person name="de Jong P."/>
            <person name="Lindberg D.R."/>
            <person name="Seaver E.C."/>
            <person name="Weisblat D.A."/>
            <person name="Putnam N.H."/>
            <person name="Grigoriev I.V."/>
            <person name="Rokhsar D.S."/>
        </authorList>
    </citation>
    <scope>NUCLEOTIDE SEQUENCE</scope>
</reference>
<comment type="subcellular location">
    <subcellularLocation>
        <location evidence="1">Late endosome membrane</location>
        <topology evidence="1">Peripheral membrane protein</topology>
        <orientation evidence="1">Cytoplasmic side</orientation>
    </subcellularLocation>
</comment>
<dbReference type="InParanoid" id="T1EDD3"/>
<dbReference type="InterPro" id="IPR057308">
    <property type="entry name" value="CHCR_PEP5_VPS11"/>
</dbReference>